<dbReference type="HAMAP" id="MF_00318">
    <property type="entry name" value="Enolase"/>
    <property type="match status" value="1"/>
</dbReference>
<dbReference type="RefSeq" id="WP_066412088.1">
    <property type="nucleotide sequence ID" value="NZ_FKBS01000014.1"/>
</dbReference>
<dbReference type="InterPro" id="IPR029017">
    <property type="entry name" value="Enolase-like_N"/>
</dbReference>
<dbReference type="GO" id="GO:0000287">
    <property type="term" value="F:magnesium ion binding"/>
    <property type="evidence" value="ECO:0007669"/>
    <property type="project" value="UniProtKB-UniRule"/>
</dbReference>
<feature type="binding site" evidence="12">
    <location>
        <position position="312"/>
    </location>
    <ligand>
        <name>substrate</name>
    </ligand>
</feature>
<comment type="cofactor">
    <cofactor evidence="10">
        <name>Mg(2+)</name>
        <dbReference type="ChEBI" id="CHEBI:18420"/>
    </cofactor>
    <text evidence="10">Binds a second Mg(2+) ion via substrate during catalysis.</text>
</comment>
<dbReference type="GO" id="GO:0006096">
    <property type="term" value="P:glycolytic process"/>
    <property type="evidence" value="ECO:0007669"/>
    <property type="project" value="UniProtKB-UniRule"/>
</dbReference>
<accession>A0A157P7U7</accession>
<dbReference type="SFLD" id="SFLDG00178">
    <property type="entry name" value="enolase"/>
    <property type="match status" value="1"/>
</dbReference>
<evidence type="ECO:0000256" key="12">
    <source>
        <dbReference type="PIRSR" id="PIRSR001400-2"/>
    </source>
</evidence>
<feature type="binding site" evidence="10">
    <location>
        <position position="337"/>
    </location>
    <ligand>
        <name>(2R)-2-phosphoglycerate</name>
        <dbReference type="ChEBI" id="CHEBI:58289"/>
    </ligand>
</feature>
<gene>
    <name evidence="16" type="primary">eno_2</name>
    <name evidence="10" type="synonym">eno</name>
    <name evidence="16" type="ORF">SAMEA1982600_02340</name>
</gene>
<name>A0A157P7U7_9BORD</name>
<comment type="cofactor">
    <cofactor evidence="13">
        <name>Mg(2+)</name>
        <dbReference type="ChEBI" id="CHEBI:18420"/>
    </cofactor>
    <text evidence="13">Mg(2+) is required for catalysis and for stabilizing the dimer.</text>
</comment>
<feature type="binding site" evidence="12">
    <location>
        <begin position="364"/>
        <end position="367"/>
    </location>
    <ligand>
        <name>substrate</name>
    </ligand>
</feature>
<dbReference type="GO" id="GO:0004634">
    <property type="term" value="F:phosphopyruvate hydratase activity"/>
    <property type="evidence" value="ECO:0007669"/>
    <property type="project" value="UniProtKB-UniRule"/>
</dbReference>
<feature type="binding site" evidence="12">
    <location>
        <position position="164"/>
    </location>
    <ligand>
        <name>substrate</name>
    </ligand>
</feature>
<feature type="binding site" evidence="10 13">
    <location>
        <position position="285"/>
    </location>
    <ligand>
        <name>Mg(2+)</name>
        <dbReference type="ChEBI" id="CHEBI:18420"/>
    </ligand>
</feature>
<dbReference type="Gene3D" id="3.30.390.10">
    <property type="entry name" value="Enolase-like, N-terminal domain"/>
    <property type="match status" value="1"/>
</dbReference>
<feature type="binding site" evidence="12">
    <location>
        <position position="285"/>
    </location>
    <ligand>
        <name>substrate</name>
    </ligand>
</feature>
<feature type="binding site" evidence="12">
    <location>
        <position position="155"/>
    </location>
    <ligand>
        <name>substrate</name>
    </ligand>
</feature>
<keyword evidence="10" id="KW-0963">Cytoplasm</keyword>
<dbReference type="Pfam" id="PF03952">
    <property type="entry name" value="Enolase_N"/>
    <property type="match status" value="1"/>
</dbReference>
<evidence type="ECO:0000256" key="9">
    <source>
        <dbReference type="ARBA" id="ARBA00045763"/>
    </source>
</evidence>
<dbReference type="InterPro" id="IPR036849">
    <property type="entry name" value="Enolase-like_C_sf"/>
</dbReference>
<feature type="active site" description="Proton acceptor" evidence="10 11">
    <location>
        <position position="337"/>
    </location>
</feature>
<dbReference type="SMART" id="SM01192">
    <property type="entry name" value="Enolase_C"/>
    <property type="match status" value="1"/>
</dbReference>
<dbReference type="SMART" id="SM01193">
    <property type="entry name" value="Enolase_N"/>
    <property type="match status" value="1"/>
</dbReference>
<dbReference type="PIRSF" id="PIRSF001400">
    <property type="entry name" value="Enolase"/>
    <property type="match status" value="1"/>
</dbReference>
<evidence type="ECO:0000256" key="7">
    <source>
        <dbReference type="ARBA" id="ARBA00023152"/>
    </source>
</evidence>
<dbReference type="SUPFAM" id="SSF51604">
    <property type="entry name" value="Enolase C-terminal domain-like"/>
    <property type="match status" value="1"/>
</dbReference>
<evidence type="ECO:0000313" key="16">
    <source>
        <dbReference type="EMBL" id="SAI29528.1"/>
    </source>
</evidence>
<dbReference type="PANTHER" id="PTHR11902:SF1">
    <property type="entry name" value="ENOLASE"/>
    <property type="match status" value="1"/>
</dbReference>
<dbReference type="InterPro" id="IPR020809">
    <property type="entry name" value="Enolase_CS"/>
</dbReference>
<feature type="domain" description="Enolase C-terminal TIM barrel" evidence="14">
    <location>
        <begin position="139"/>
        <end position="425"/>
    </location>
</feature>
<evidence type="ECO:0000256" key="3">
    <source>
        <dbReference type="ARBA" id="ARBA00012058"/>
    </source>
</evidence>
<evidence type="ECO:0000256" key="8">
    <source>
        <dbReference type="ARBA" id="ARBA00023239"/>
    </source>
</evidence>
<evidence type="ECO:0000256" key="6">
    <source>
        <dbReference type="ARBA" id="ARBA00022842"/>
    </source>
</evidence>
<keyword evidence="5 10" id="KW-0964">Secreted</keyword>
<reference evidence="16 17" key="1">
    <citation type="submission" date="2016-03" db="EMBL/GenBank/DDBJ databases">
        <authorList>
            <consortium name="Pathogen Informatics"/>
        </authorList>
    </citation>
    <scope>NUCLEOTIDE SEQUENCE [LARGE SCALE GENOMIC DNA]</scope>
    <source>
        <strain evidence="16 17">NCTC13364</strain>
    </source>
</reference>
<comment type="similarity">
    <text evidence="2 10">Belongs to the enolase family.</text>
</comment>
<dbReference type="PRINTS" id="PR00148">
    <property type="entry name" value="ENOLASE"/>
</dbReference>
<feature type="binding site" evidence="10">
    <location>
        <position position="388"/>
    </location>
    <ligand>
        <name>(2R)-2-phosphoglycerate</name>
        <dbReference type="ChEBI" id="CHEBI:58289"/>
    </ligand>
</feature>
<dbReference type="GO" id="GO:0000015">
    <property type="term" value="C:phosphopyruvate hydratase complex"/>
    <property type="evidence" value="ECO:0007669"/>
    <property type="project" value="InterPro"/>
</dbReference>
<dbReference type="InterPro" id="IPR020810">
    <property type="entry name" value="Enolase_C"/>
</dbReference>
<dbReference type="InterPro" id="IPR020811">
    <property type="entry name" value="Enolase_N"/>
</dbReference>
<keyword evidence="16" id="KW-0670">Pyruvate</keyword>
<proteinExistence type="inferred from homology"/>
<keyword evidence="8 10" id="KW-0456">Lyase</keyword>
<dbReference type="OrthoDB" id="9804716at2"/>
<dbReference type="EC" id="4.2.1.11" evidence="3 10"/>
<dbReference type="AlphaFoldDB" id="A0A157P7U7"/>
<dbReference type="SFLD" id="SFLDS00001">
    <property type="entry name" value="Enolase"/>
    <property type="match status" value="1"/>
</dbReference>
<dbReference type="SUPFAM" id="SSF54826">
    <property type="entry name" value="Enolase N-terminal domain-like"/>
    <property type="match status" value="1"/>
</dbReference>
<dbReference type="UniPathway" id="UPA00109">
    <property type="reaction ID" value="UER00187"/>
</dbReference>
<dbReference type="InterPro" id="IPR000941">
    <property type="entry name" value="Enolase"/>
</dbReference>
<keyword evidence="7 10" id="KW-0324">Glycolysis</keyword>
<evidence type="ECO:0000256" key="1">
    <source>
        <dbReference type="ARBA" id="ARBA00005031"/>
    </source>
</evidence>
<dbReference type="Pfam" id="PF00113">
    <property type="entry name" value="Enolase_C"/>
    <property type="match status" value="1"/>
</dbReference>
<keyword evidence="10 13" id="KW-0479">Metal-binding</keyword>
<organism evidence="16 17">
    <name type="scientific">Bordetella ansorpii</name>
    <dbReference type="NCBI Taxonomy" id="288768"/>
    <lineage>
        <taxon>Bacteria</taxon>
        <taxon>Pseudomonadati</taxon>
        <taxon>Pseudomonadota</taxon>
        <taxon>Betaproteobacteria</taxon>
        <taxon>Burkholderiales</taxon>
        <taxon>Alcaligenaceae</taxon>
        <taxon>Bordetella</taxon>
    </lineage>
</organism>
<keyword evidence="6 10" id="KW-0460">Magnesium</keyword>
<feature type="binding site" evidence="10 13">
    <location>
        <position position="242"/>
    </location>
    <ligand>
        <name>Mg(2+)</name>
        <dbReference type="ChEBI" id="CHEBI:18420"/>
    </ligand>
</feature>
<dbReference type="SFLD" id="SFLDF00002">
    <property type="entry name" value="enolase"/>
    <property type="match status" value="1"/>
</dbReference>
<comment type="subcellular location">
    <subcellularLocation>
        <location evidence="10">Cytoplasm</location>
    </subcellularLocation>
    <subcellularLocation>
        <location evidence="10">Secreted</location>
    </subcellularLocation>
    <subcellularLocation>
        <location evidence="10">Cell surface</location>
    </subcellularLocation>
    <text evidence="10">Fractions of enolase are present in both the cytoplasm and on the cell surface.</text>
</comment>
<protein>
    <recommendedName>
        <fullName evidence="4 10">Enolase</fullName>
        <ecNumber evidence="3 10">4.2.1.11</ecNumber>
    </recommendedName>
    <alternativeName>
        <fullName evidence="10">2-phospho-D-glycerate hydro-lyase</fullName>
    </alternativeName>
    <alternativeName>
        <fullName evidence="10">2-phosphoglycerate dehydratase</fullName>
    </alternativeName>
</protein>
<sequence length="430" mass="45373">MSPLDTLDAYEVLDSRGNPTLEVVATLACGASGHAIVPSGASTGAREALELRDGDARRYHGKGVLRAAGAVNTALRDALRGLDPTDQRAVDNALIAADGTPDKSRLGANALLGASLAVARAAAASQRLPFYRYMGGAQACVLPVPMINIINGGAHADNAIDFQEFMILPLSAPSFAQALRMGSEVFHALRLGLKQAGMNTNVGDEGGFAPDLRSAPQALDFIMQAIRDAGWRPGTDVALALDPAASEFHRDGAYRYAGEGITRSAEQQAAYLAQLAADYPIVSIEDGMAEDDAPGWRLLTETLGDRCQLVGDDVFCTHPGLLREGIAQGLGNAILVKMNQIGTLSETFDAIRMAQQAGWTAVMSHRSGETEDTSIADLAVAANCGHIKTGSVSRADRTAKYNQLLRIERDLGASAVYAGTAANRRYPRLQ</sequence>
<feature type="binding site" evidence="10 13">
    <location>
        <position position="312"/>
    </location>
    <ligand>
        <name>Mg(2+)</name>
        <dbReference type="ChEBI" id="CHEBI:18420"/>
    </ligand>
</feature>
<comment type="pathway">
    <text evidence="1 10">Carbohydrate degradation; glycolysis; pyruvate from D-glyceraldehyde 3-phosphate: step 4/5.</text>
</comment>
<dbReference type="PANTHER" id="PTHR11902">
    <property type="entry name" value="ENOLASE"/>
    <property type="match status" value="1"/>
</dbReference>
<dbReference type="GO" id="GO:0009986">
    <property type="term" value="C:cell surface"/>
    <property type="evidence" value="ECO:0007669"/>
    <property type="project" value="UniProtKB-SubCell"/>
</dbReference>
<evidence type="ECO:0000256" key="10">
    <source>
        <dbReference type="HAMAP-Rule" id="MF_00318"/>
    </source>
</evidence>
<dbReference type="NCBIfam" id="TIGR01060">
    <property type="entry name" value="eno"/>
    <property type="match status" value="1"/>
</dbReference>
<evidence type="ECO:0000259" key="15">
    <source>
        <dbReference type="SMART" id="SM01193"/>
    </source>
</evidence>
<dbReference type="Gene3D" id="3.20.20.120">
    <property type="entry name" value="Enolase-like C-terminal domain"/>
    <property type="match status" value="1"/>
</dbReference>
<feature type="binding site" evidence="10">
    <location>
        <position position="366"/>
    </location>
    <ligand>
        <name>(2R)-2-phosphoglycerate</name>
        <dbReference type="ChEBI" id="CHEBI:58289"/>
    </ligand>
</feature>
<dbReference type="GO" id="GO:0005576">
    <property type="term" value="C:extracellular region"/>
    <property type="evidence" value="ECO:0007669"/>
    <property type="project" value="UniProtKB-SubCell"/>
</dbReference>
<evidence type="ECO:0000313" key="17">
    <source>
        <dbReference type="Proteomes" id="UP000077037"/>
    </source>
</evidence>
<feature type="binding site" evidence="10">
    <location>
        <position position="163"/>
    </location>
    <ligand>
        <name>(2R)-2-phosphoglycerate</name>
        <dbReference type="ChEBI" id="CHEBI:58289"/>
    </ligand>
</feature>
<feature type="binding site" evidence="12">
    <location>
        <position position="388"/>
    </location>
    <ligand>
        <name>substrate</name>
    </ligand>
</feature>
<feature type="binding site" evidence="10">
    <location>
        <position position="367"/>
    </location>
    <ligand>
        <name>(2R)-2-phosphoglycerate</name>
        <dbReference type="ChEBI" id="CHEBI:58289"/>
    </ligand>
</feature>
<dbReference type="Proteomes" id="UP000077037">
    <property type="component" value="Unassembled WGS sequence"/>
</dbReference>
<evidence type="ECO:0000256" key="4">
    <source>
        <dbReference type="ARBA" id="ARBA00017068"/>
    </source>
</evidence>
<evidence type="ECO:0000256" key="13">
    <source>
        <dbReference type="PIRSR" id="PIRSR001400-3"/>
    </source>
</evidence>
<dbReference type="PROSITE" id="PS00164">
    <property type="entry name" value="ENOLASE"/>
    <property type="match status" value="1"/>
</dbReference>
<dbReference type="CDD" id="cd03313">
    <property type="entry name" value="enolase"/>
    <property type="match status" value="1"/>
</dbReference>
<evidence type="ECO:0000259" key="14">
    <source>
        <dbReference type="SMART" id="SM01192"/>
    </source>
</evidence>
<evidence type="ECO:0000256" key="2">
    <source>
        <dbReference type="ARBA" id="ARBA00009604"/>
    </source>
</evidence>
<comment type="catalytic activity">
    <reaction evidence="10">
        <text>(2R)-2-phosphoglycerate = phosphoenolpyruvate + H2O</text>
        <dbReference type="Rhea" id="RHEA:10164"/>
        <dbReference type="ChEBI" id="CHEBI:15377"/>
        <dbReference type="ChEBI" id="CHEBI:58289"/>
        <dbReference type="ChEBI" id="CHEBI:58702"/>
        <dbReference type="EC" id="4.2.1.11"/>
    </reaction>
</comment>
<feature type="active site" description="Proton donor" evidence="10 11">
    <location>
        <position position="205"/>
    </location>
</feature>
<dbReference type="EMBL" id="FKBS01000014">
    <property type="protein sequence ID" value="SAI29528.1"/>
    <property type="molecule type" value="Genomic_DNA"/>
</dbReference>
<comment type="function">
    <text evidence="9 10">Catalyzes the reversible conversion of 2-phosphoglycerate (2-PG) into phosphoenolpyruvate (PEP). It is essential for the degradation of carbohydrates via glycolysis.</text>
</comment>
<evidence type="ECO:0000256" key="5">
    <source>
        <dbReference type="ARBA" id="ARBA00022525"/>
    </source>
</evidence>
<evidence type="ECO:0000256" key="11">
    <source>
        <dbReference type="PIRSR" id="PIRSR001400-1"/>
    </source>
</evidence>
<feature type="domain" description="Enolase N-terminal" evidence="15">
    <location>
        <begin position="4"/>
        <end position="134"/>
    </location>
</feature>